<dbReference type="PANTHER" id="PTHR48258">
    <property type="entry name" value="DUF4218 DOMAIN-CONTAINING PROTEIN-RELATED"/>
    <property type="match status" value="1"/>
</dbReference>
<feature type="domain" description="DUF4216" evidence="2">
    <location>
        <begin position="987"/>
        <end position="1054"/>
    </location>
</feature>
<proteinExistence type="predicted"/>
<evidence type="ECO:0000259" key="3">
    <source>
        <dbReference type="Pfam" id="PF13960"/>
    </source>
</evidence>
<feature type="region of interest" description="Disordered" evidence="1">
    <location>
        <begin position="518"/>
        <end position="544"/>
    </location>
</feature>
<dbReference type="Pfam" id="PF13952">
    <property type="entry name" value="DUF4216"/>
    <property type="match status" value="1"/>
</dbReference>
<name>A0ABM0ZAV5_CAMSA</name>
<evidence type="ECO:0000259" key="4">
    <source>
        <dbReference type="Pfam" id="PF13963"/>
    </source>
</evidence>
<gene>
    <name evidence="6" type="primary">LOC104788835</name>
</gene>
<accession>A0ABM0ZAV5</accession>
<dbReference type="GeneID" id="104788835"/>
<organism evidence="5 6">
    <name type="scientific">Camelina sativa</name>
    <name type="common">False flax</name>
    <name type="synonym">Myagrum sativum</name>
    <dbReference type="NCBI Taxonomy" id="90675"/>
    <lineage>
        <taxon>Eukaryota</taxon>
        <taxon>Viridiplantae</taxon>
        <taxon>Streptophyta</taxon>
        <taxon>Embryophyta</taxon>
        <taxon>Tracheophyta</taxon>
        <taxon>Spermatophyta</taxon>
        <taxon>Magnoliopsida</taxon>
        <taxon>eudicotyledons</taxon>
        <taxon>Gunneridae</taxon>
        <taxon>Pentapetalae</taxon>
        <taxon>rosids</taxon>
        <taxon>malvids</taxon>
        <taxon>Brassicales</taxon>
        <taxon>Brassicaceae</taxon>
        <taxon>Camelineae</taxon>
        <taxon>Camelina</taxon>
    </lineage>
</organism>
<dbReference type="Proteomes" id="UP000694864">
    <property type="component" value="Chromosome 5"/>
</dbReference>
<protein>
    <submittedName>
        <fullName evidence="6">Uncharacterized protein LOC104788835</fullName>
    </submittedName>
</protein>
<evidence type="ECO:0000256" key="1">
    <source>
        <dbReference type="SAM" id="MobiDB-lite"/>
    </source>
</evidence>
<feature type="compositionally biased region" description="Acidic residues" evidence="1">
    <location>
        <begin position="532"/>
        <end position="544"/>
    </location>
</feature>
<evidence type="ECO:0000313" key="5">
    <source>
        <dbReference type="Proteomes" id="UP000694864"/>
    </source>
</evidence>
<reference evidence="5" key="1">
    <citation type="journal article" date="2014" name="Nat. Commun.">
        <title>The emerging biofuel crop Camelina sativa retains a highly undifferentiated hexaploid genome structure.</title>
        <authorList>
            <person name="Kagale S."/>
            <person name="Koh C."/>
            <person name="Nixon J."/>
            <person name="Bollina V."/>
            <person name="Clarke W.E."/>
            <person name="Tuteja R."/>
            <person name="Spillane C."/>
            <person name="Robinson S.J."/>
            <person name="Links M.G."/>
            <person name="Clarke C."/>
            <person name="Higgins E.E."/>
            <person name="Huebert T."/>
            <person name="Sharpe A.G."/>
            <person name="Parkin I.A."/>
        </authorList>
    </citation>
    <scope>NUCLEOTIDE SEQUENCE [LARGE SCALE GENOMIC DNA]</scope>
    <source>
        <strain evidence="5">cv. DH55</strain>
    </source>
</reference>
<dbReference type="InterPro" id="IPR004242">
    <property type="entry name" value="Transposase_21"/>
</dbReference>
<dbReference type="Pfam" id="PF13963">
    <property type="entry name" value="Transpos_assoc"/>
    <property type="match status" value="1"/>
</dbReference>
<feature type="domain" description="DUF4218" evidence="3">
    <location>
        <begin position="710"/>
        <end position="822"/>
    </location>
</feature>
<dbReference type="InterPro" id="IPR029480">
    <property type="entry name" value="Transpos_assoc"/>
</dbReference>
<reference evidence="6" key="2">
    <citation type="submission" date="2025-08" db="UniProtKB">
        <authorList>
            <consortium name="RefSeq"/>
        </authorList>
    </citation>
    <scope>IDENTIFICATION</scope>
    <source>
        <tissue evidence="6">Leaf</tissue>
    </source>
</reference>
<dbReference type="RefSeq" id="XP_010512916.1">
    <property type="nucleotide sequence ID" value="XM_010514614.1"/>
</dbReference>
<evidence type="ECO:0000313" key="6">
    <source>
        <dbReference type="RefSeq" id="XP_010512916.1"/>
    </source>
</evidence>
<dbReference type="Pfam" id="PF13960">
    <property type="entry name" value="DUF4218"/>
    <property type="match status" value="1"/>
</dbReference>
<dbReference type="InterPro" id="IPR025452">
    <property type="entry name" value="DUF4218"/>
</dbReference>
<dbReference type="Pfam" id="PF02992">
    <property type="entry name" value="Transposase_21"/>
    <property type="match status" value="1"/>
</dbReference>
<keyword evidence="5" id="KW-1185">Reference proteome</keyword>
<sequence>MLDKAWVHLCRLDPDYAIGAWKFVQTVSANQGDNELIICPCIDCRNLARHSCSEVVVHLVTRGMDEVYKLRNDWDHHGECNTVLEAARKVTQFNEEIAGLYRAAEYGDDEFDNGNDFCETEEVEDSREDAFMKKLADAETPLYPNCANHSKLSSIVSLFRLKTDNGWSDKSFNDLLGTLSEMLPDGNVLHTSLYDVKKFFRSFDLGYEKIDACINDCCLFRKEFKDLEYCPNCKASRWKINLETGEVNTGVPHKVLRYFPIIPRLKRMFRSEEMAKNLRWHATNKSKDCKLRHPVDSVTWDQMSHKYPSFAAEERNIRLGLSTDGFNPFDMKNSQYSCWPVLLVNYNLPPDLCMKKENIMLTLLIPGPHQPGNSIDIYLEPLIDDLNHLWNQGESAYDALSKSVFTLKAMLLWTISDFPAYGNLAGCKVKGKMGCPVCGKHTDSMWLKFGRKHVYMRHRKGLPPSHRYRVKKTWFDGHTEHGRKLRILNGHNISHLLRNYKNTFGNFKESAKKRKVTACVEDENKSDGMSSDSEEEEDEEEAVDEEELSRWKKRSIFFRLPYWEELPVRHNLDVMHIERNVAASIISTLLHCGKSKDGLSTRKDLEYLGIRKDLHPVTRGKRTYLPAAPWSLSKTEKKVFCKRLIDFKGPDGYCSNISRAVSLEDCKVQGLKSHDYHVLMQQLLPVAIRGLLPKSPRLAIIHLCTFFSHLCQRVIDMEQISVMEAEIVETICMFERYFPPSFFDIMVHLVIHLGREARLCGPVQFRWMYPFERYMKVLKDFVRNPARPEGCIAESYLAEECIRFCSDFLKKTTNVEEKLDRNTEYESNSIIEDRPISAATEFSLTDMEKKVAHLAVLHNTAVMDTYVDMHLQYLQETNTKCRRDATVLWRTHTQDFAAWVKNEIKIDSDQHDERLKWLAYGPRSSARSYTGYIVNGQRFHTTSVSKQTQNSGVFYEATAMCRASAKDTSQVADLVTYYGRVIDIILLDYNVFYVPIFRCQRAVRGNGVKVEDGFTLVNLNQSQVSFMKDPFILASQAKQVFYSNENDESGWCVVLRGPSRRYNEKVEADENTDIGPLPSIIQMDSELEEEECAQNARADCEGIYVN</sequence>
<feature type="domain" description="Transposase-associated" evidence="4">
    <location>
        <begin position="4"/>
        <end position="79"/>
    </location>
</feature>
<dbReference type="InterPro" id="IPR025312">
    <property type="entry name" value="DUF4216"/>
</dbReference>
<evidence type="ECO:0000259" key="2">
    <source>
        <dbReference type="Pfam" id="PF13952"/>
    </source>
</evidence>